<protein>
    <recommendedName>
        <fullName evidence="1">YjiS-like domain-containing protein</fullName>
    </recommendedName>
</protein>
<comment type="caution">
    <text evidence="2">The sequence shown here is derived from an EMBL/GenBank/DDBJ whole genome shotgun (WGS) entry which is preliminary data.</text>
</comment>
<keyword evidence="3" id="KW-1185">Reference proteome</keyword>
<sequence>MAHASDIRTSGPSILDRASDRAGGLFSRFMQYRAYRKTVAELSNLSDHELNDLGFGRSSIKRVAFEATYN</sequence>
<dbReference type="Pfam" id="PF06568">
    <property type="entry name" value="YjiS-like"/>
    <property type="match status" value="1"/>
</dbReference>
<organism evidence="2 3">
    <name type="scientific">Thalassorhabdomicrobium marinisediminis</name>
    <dbReference type="NCBI Taxonomy" id="2170577"/>
    <lineage>
        <taxon>Bacteria</taxon>
        <taxon>Pseudomonadati</taxon>
        <taxon>Pseudomonadota</taxon>
        <taxon>Alphaproteobacteria</taxon>
        <taxon>Rhodobacterales</taxon>
        <taxon>Paracoccaceae</taxon>
        <taxon>Thalassorhabdomicrobium</taxon>
    </lineage>
</organism>
<name>A0A2T7FXV6_9RHOB</name>
<dbReference type="AlphaFoldDB" id="A0A2T7FXV6"/>
<evidence type="ECO:0000313" key="3">
    <source>
        <dbReference type="Proteomes" id="UP000244817"/>
    </source>
</evidence>
<dbReference type="Proteomes" id="UP000244817">
    <property type="component" value="Unassembled WGS sequence"/>
</dbReference>
<proteinExistence type="predicted"/>
<dbReference type="RefSeq" id="WP_108640535.1">
    <property type="nucleotide sequence ID" value="NZ_CANLQJ010000004.1"/>
</dbReference>
<reference evidence="2 3" key="1">
    <citation type="submission" date="2018-04" db="EMBL/GenBank/DDBJ databases">
        <title>Pelagivirga bohaiensis gen. nov., sp. nov., a bacterium isolated from the Bohai Sea.</title>
        <authorList>
            <person name="Ji X."/>
        </authorList>
    </citation>
    <scope>NUCLEOTIDE SEQUENCE [LARGE SCALE GENOMIC DNA]</scope>
    <source>
        <strain evidence="2 3">BH-SD16</strain>
    </source>
</reference>
<accession>A0A2T7FXV6</accession>
<feature type="domain" description="YjiS-like" evidence="1">
    <location>
        <begin position="25"/>
        <end position="58"/>
    </location>
</feature>
<dbReference type="EMBL" id="QCYG01000004">
    <property type="protein sequence ID" value="PVA07000.1"/>
    <property type="molecule type" value="Genomic_DNA"/>
</dbReference>
<evidence type="ECO:0000259" key="1">
    <source>
        <dbReference type="Pfam" id="PF06568"/>
    </source>
</evidence>
<gene>
    <name evidence="2" type="ORF">DC363_07620</name>
</gene>
<dbReference type="OrthoDB" id="8244198at2"/>
<dbReference type="InterPro" id="IPR009506">
    <property type="entry name" value="YjiS-like"/>
</dbReference>
<evidence type="ECO:0000313" key="2">
    <source>
        <dbReference type="EMBL" id="PVA07000.1"/>
    </source>
</evidence>